<keyword evidence="1" id="KW-0732">Signal</keyword>
<sequence length="208" mass="23560">MRRGLPVLLLLLLGAPSVNAQPLYFFGRLGVGQLLEAGPEGLWRPTAGLGIGLETPWPVAVESSVGGFTLRWRSPGRAVVYDWLSDIAFPPYRGRLWQLQFNLALRIRLLRYRRGELALGVGPSLRYIRRKVIYEETRCLSPYYAAEDDCVYWLPRESTRQRWETAGHVFLEAGLFPVVQQWGLGVFLESAAFVEGTFMAIGLRVVHR</sequence>
<name>A0A1M6Q1E0_9BACT</name>
<reference evidence="3" key="1">
    <citation type="submission" date="2016-11" db="EMBL/GenBank/DDBJ databases">
        <authorList>
            <person name="Varghese N."/>
            <person name="Submissions S."/>
        </authorList>
    </citation>
    <scope>NUCLEOTIDE SEQUENCE [LARGE SCALE GENOMIC DNA]</scope>
    <source>
        <strain evidence="3">DSM 22212</strain>
    </source>
</reference>
<proteinExistence type="predicted"/>
<protein>
    <recommendedName>
        <fullName evidence="4">Outer membrane protein beta-barrel domain-containing protein</fullName>
    </recommendedName>
</protein>
<feature type="chain" id="PRO_5012612925" description="Outer membrane protein beta-barrel domain-containing protein" evidence="1">
    <location>
        <begin position="21"/>
        <end position="208"/>
    </location>
</feature>
<accession>A0A1M6Q1E0</accession>
<dbReference type="RefSeq" id="WP_072714294.1">
    <property type="nucleotide sequence ID" value="NZ_FRAU01000001.1"/>
</dbReference>
<dbReference type="OrthoDB" id="9953216at2"/>
<evidence type="ECO:0000313" key="3">
    <source>
        <dbReference type="Proteomes" id="UP000185812"/>
    </source>
</evidence>
<evidence type="ECO:0008006" key="4">
    <source>
        <dbReference type="Google" id="ProtNLM"/>
    </source>
</evidence>
<evidence type="ECO:0000313" key="2">
    <source>
        <dbReference type="EMBL" id="SHK14022.1"/>
    </source>
</evidence>
<keyword evidence="3" id="KW-1185">Reference proteome</keyword>
<gene>
    <name evidence="2" type="ORF">SAMN04488087_0425</name>
</gene>
<dbReference type="EMBL" id="FRAU01000001">
    <property type="protein sequence ID" value="SHK14022.1"/>
    <property type="molecule type" value="Genomic_DNA"/>
</dbReference>
<dbReference type="STRING" id="633813.SAMN04488087_0425"/>
<feature type="signal peptide" evidence="1">
    <location>
        <begin position="1"/>
        <end position="20"/>
    </location>
</feature>
<dbReference type="AlphaFoldDB" id="A0A1M6Q1E0"/>
<dbReference type="Proteomes" id="UP000185812">
    <property type="component" value="Unassembled WGS sequence"/>
</dbReference>
<evidence type="ECO:0000256" key="1">
    <source>
        <dbReference type="SAM" id="SignalP"/>
    </source>
</evidence>
<organism evidence="2 3">
    <name type="scientific">Rhodothermus profundi</name>
    <dbReference type="NCBI Taxonomy" id="633813"/>
    <lineage>
        <taxon>Bacteria</taxon>
        <taxon>Pseudomonadati</taxon>
        <taxon>Rhodothermota</taxon>
        <taxon>Rhodothermia</taxon>
        <taxon>Rhodothermales</taxon>
        <taxon>Rhodothermaceae</taxon>
        <taxon>Rhodothermus</taxon>
    </lineage>
</organism>